<dbReference type="OrthoDB" id="9890280at2759"/>
<dbReference type="PANTHER" id="PTHR22652:SF0">
    <property type="entry name" value="NUCLEOPORIN NUP43"/>
    <property type="match status" value="1"/>
</dbReference>
<dbReference type="PANTHER" id="PTHR22652">
    <property type="entry name" value="NUCLEOPORIN NUP43"/>
    <property type="match status" value="1"/>
</dbReference>
<accession>A0A835UIN4</accession>
<evidence type="ECO:0000256" key="1">
    <source>
        <dbReference type="ARBA" id="ARBA00004123"/>
    </source>
</evidence>
<name>A0A835UIN4_VANPL</name>
<comment type="subcellular location">
    <subcellularLocation>
        <location evidence="1">Nucleus</location>
    </subcellularLocation>
</comment>
<organism evidence="5 7">
    <name type="scientific">Vanilla planifolia</name>
    <name type="common">Vanilla</name>
    <dbReference type="NCBI Taxonomy" id="51239"/>
    <lineage>
        <taxon>Eukaryota</taxon>
        <taxon>Viridiplantae</taxon>
        <taxon>Streptophyta</taxon>
        <taxon>Embryophyta</taxon>
        <taxon>Tracheophyta</taxon>
        <taxon>Spermatophyta</taxon>
        <taxon>Magnoliopsida</taxon>
        <taxon>Liliopsida</taxon>
        <taxon>Asparagales</taxon>
        <taxon>Orchidaceae</taxon>
        <taxon>Vanilloideae</taxon>
        <taxon>Vanilleae</taxon>
        <taxon>Vanilla</taxon>
    </lineage>
</organism>
<evidence type="ECO:0000313" key="6">
    <source>
        <dbReference type="EMBL" id="KAG0465996.1"/>
    </source>
</evidence>
<evidence type="ECO:0008006" key="9">
    <source>
        <dbReference type="Google" id="ProtNLM"/>
    </source>
</evidence>
<dbReference type="EMBL" id="JADCNL010000010">
    <property type="protein sequence ID" value="KAG0464544.1"/>
    <property type="molecule type" value="Genomic_DNA"/>
</dbReference>
<evidence type="ECO:0000256" key="4">
    <source>
        <dbReference type="ARBA" id="ARBA00023242"/>
    </source>
</evidence>
<dbReference type="AlphaFoldDB" id="A0A835UIN4"/>
<sequence length="371" mass="40365">MAGSGGLQYYRLPQYKSVDVVRWLRPLSAFDRFIAAAVHNPDVVSSAAIEIFSLNPKPNTENPDHDKLLNLRSSWPSPSRITSLRTSESSRKHLVVALSTFAGSVYFLYVDPVDASIDLELSVDEERPLHSGPVSAVDIQAGGYECVTVGEDGRVNLVSVCQATLESRVLHDSRGLVSYTAAKWGSQEEFATGGLGFGLQWWDRRKAGGLVSQFKGNWAQGSMTGLVHSIDIYPSRNHICVVGGSSGMVLAWDRRWQQQPIFLSGGGLTGTGQATSESDVWEVQYDIGTQTSGINSAPTSKIFPVMMCSEDGILAVVEQGEAPIELLAEDCAINSFDINPQHPSEVVCGIEWESIGILMRQRESLSLLTET</sequence>
<dbReference type="EMBL" id="JADCNM010000010">
    <property type="protein sequence ID" value="KAG0465996.1"/>
    <property type="molecule type" value="Genomic_DNA"/>
</dbReference>
<keyword evidence="7" id="KW-1185">Reference proteome</keyword>
<proteinExistence type="predicted"/>
<evidence type="ECO:0000313" key="5">
    <source>
        <dbReference type="EMBL" id="KAG0464544.1"/>
    </source>
</evidence>
<dbReference type="SUPFAM" id="SSF50978">
    <property type="entry name" value="WD40 repeat-like"/>
    <property type="match status" value="1"/>
</dbReference>
<dbReference type="Gene3D" id="2.130.10.10">
    <property type="entry name" value="YVTN repeat-like/Quinoprotein amine dehydrogenase"/>
    <property type="match status" value="1"/>
</dbReference>
<evidence type="ECO:0000313" key="7">
    <source>
        <dbReference type="Proteomes" id="UP000636800"/>
    </source>
</evidence>
<protein>
    <recommendedName>
        <fullName evidence="9">Nuclear pore complex protein NUP43</fullName>
    </recommendedName>
</protein>
<dbReference type="InterPro" id="IPR036322">
    <property type="entry name" value="WD40_repeat_dom_sf"/>
</dbReference>
<keyword evidence="3" id="KW-0677">Repeat</keyword>
<dbReference type="InterPro" id="IPR015943">
    <property type="entry name" value="WD40/YVTN_repeat-like_dom_sf"/>
</dbReference>
<reference evidence="7 8" key="1">
    <citation type="journal article" date="2020" name="Nat. Food">
        <title>A phased Vanilla planifolia genome enables genetic improvement of flavour and production.</title>
        <authorList>
            <person name="Hasing T."/>
            <person name="Tang H."/>
            <person name="Brym M."/>
            <person name="Khazi F."/>
            <person name="Huang T."/>
            <person name="Chambers A.H."/>
        </authorList>
    </citation>
    <scope>NUCLEOTIDE SEQUENCE [LARGE SCALE GENOMIC DNA]</scope>
    <source>
        <tissue evidence="5">Leaf</tissue>
    </source>
</reference>
<dbReference type="Proteomes" id="UP000636800">
    <property type="component" value="Chromosome 10"/>
</dbReference>
<keyword evidence="2" id="KW-0853">WD repeat</keyword>
<dbReference type="GO" id="GO:0031080">
    <property type="term" value="C:nuclear pore outer ring"/>
    <property type="evidence" value="ECO:0007669"/>
    <property type="project" value="TreeGrafter"/>
</dbReference>
<gene>
    <name evidence="6" type="ORF">HPP92_020160</name>
    <name evidence="5" type="ORF">HPP92_020613</name>
</gene>
<evidence type="ECO:0000256" key="3">
    <source>
        <dbReference type="ARBA" id="ARBA00022737"/>
    </source>
</evidence>
<keyword evidence="4" id="KW-0539">Nucleus</keyword>
<evidence type="ECO:0000256" key="2">
    <source>
        <dbReference type="ARBA" id="ARBA00022574"/>
    </source>
</evidence>
<comment type="caution">
    <text evidence="5">The sequence shown here is derived from an EMBL/GenBank/DDBJ whole genome shotgun (WGS) entry which is preliminary data.</text>
</comment>
<evidence type="ECO:0000313" key="8">
    <source>
        <dbReference type="Proteomes" id="UP000639772"/>
    </source>
</evidence>
<dbReference type="Proteomes" id="UP000639772">
    <property type="component" value="Chromosome 10"/>
</dbReference>